<evidence type="ECO:0000256" key="14">
    <source>
        <dbReference type="RuleBase" id="RU004171"/>
    </source>
</evidence>
<evidence type="ECO:0000256" key="3">
    <source>
        <dbReference type="ARBA" id="ARBA00006753"/>
    </source>
</evidence>
<dbReference type="Pfam" id="PF03447">
    <property type="entry name" value="NAD_binding_3"/>
    <property type="match status" value="1"/>
</dbReference>
<evidence type="ECO:0000256" key="9">
    <source>
        <dbReference type="ARBA" id="ARBA00023002"/>
    </source>
</evidence>
<dbReference type="InterPro" id="IPR005106">
    <property type="entry name" value="Asp/hSer_DH_NAD-bd"/>
</dbReference>
<dbReference type="InterPro" id="IPR002912">
    <property type="entry name" value="ACT_dom"/>
</dbReference>
<evidence type="ECO:0000256" key="6">
    <source>
        <dbReference type="ARBA" id="ARBA00022605"/>
    </source>
</evidence>
<dbReference type="Pfam" id="PF01842">
    <property type="entry name" value="ACT"/>
    <property type="match status" value="1"/>
</dbReference>
<dbReference type="InterPro" id="IPR016204">
    <property type="entry name" value="HDH"/>
</dbReference>
<dbReference type="GO" id="GO:0009086">
    <property type="term" value="P:methionine biosynthetic process"/>
    <property type="evidence" value="ECO:0007669"/>
    <property type="project" value="UniProtKB-KW"/>
</dbReference>
<dbReference type="HOGENOM" id="CLU_009116_1_0_6"/>
<dbReference type="Gene3D" id="3.40.50.720">
    <property type="entry name" value="NAD(P)-binding Rossmann-like Domain"/>
    <property type="match status" value="1"/>
</dbReference>
<dbReference type="PROSITE" id="PS01042">
    <property type="entry name" value="HOMOSER_DHGENASE"/>
    <property type="match status" value="1"/>
</dbReference>
<dbReference type="PROSITE" id="PS51671">
    <property type="entry name" value="ACT"/>
    <property type="match status" value="1"/>
</dbReference>
<evidence type="ECO:0000256" key="1">
    <source>
        <dbReference type="ARBA" id="ARBA00005056"/>
    </source>
</evidence>
<dbReference type="FunFam" id="3.30.360.10:FF:000005">
    <property type="entry name" value="Homoserine dehydrogenase"/>
    <property type="match status" value="1"/>
</dbReference>
<evidence type="ECO:0000256" key="11">
    <source>
        <dbReference type="ARBA" id="ARBA00049031"/>
    </source>
</evidence>
<dbReference type="InterPro" id="IPR036291">
    <property type="entry name" value="NAD(P)-bd_dom_sf"/>
</dbReference>
<dbReference type="EMBL" id="CP005990">
    <property type="protein sequence ID" value="AGY91947.1"/>
    <property type="molecule type" value="Genomic_DNA"/>
</dbReference>
<dbReference type="InterPro" id="IPR045865">
    <property type="entry name" value="ACT-like_dom_sf"/>
</dbReference>
<evidence type="ECO:0000256" key="7">
    <source>
        <dbReference type="ARBA" id="ARBA00022697"/>
    </source>
</evidence>
<dbReference type="GO" id="GO:0004412">
    <property type="term" value="F:homoserine dehydrogenase activity"/>
    <property type="evidence" value="ECO:0007669"/>
    <property type="project" value="UniProtKB-EC"/>
</dbReference>
<dbReference type="STRING" id="1335757.SPICUR_04850"/>
<dbReference type="UniPathway" id="UPA00050">
    <property type="reaction ID" value="UER00063"/>
</dbReference>
<feature type="domain" description="ACT" evidence="15">
    <location>
        <begin position="365"/>
        <end position="441"/>
    </location>
</feature>
<keyword evidence="7" id="KW-0791">Threonine biosynthesis</keyword>
<evidence type="ECO:0000256" key="5">
    <source>
        <dbReference type="ARBA" id="ARBA00013376"/>
    </source>
</evidence>
<dbReference type="SUPFAM" id="SSF55347">
    <property type="entry name" value="Glyceraldehyde-3-phosphate dehydrogenase-like, C-terminal domain"/>
    <property type="match status" value="1"/>
</dbReference>
<dbReference type="eggNOG" id="COG0460">
    <property type="taxonomic scope" value="Bacteria"/>
</dbReference>
<evidence type="ECO:0000313" key="17">
    <source>
        <dbReference type="Proteomes" id="UP000017640"/>
    </source>
</evidence>
<reference evidence="16 17" key="1">
    <citation type="journal article" date="2013" name="BMC Genomics">
        <title>Genomes of "Spiribacter", a streamlined, successful halophilic bacterium.</title>
        <authorList>
            <person name="Lopez-Perez M."/>
            <person name="Ghai R."/>
            <person name="Leon M.J."/>
            <person name="Rodriguez-Olmos A."/>
            <person name="Copa-Patino J.L."/>
            <person name="Soliveri J."/>
            <person name="Sanchez-Porro C."/>
            <person name="Ventosa A."/>
            <person name="Rodriguez-Valera F."/>
        </authorList>
    </citation>
    <scope>NUCLEOTIDE SEQUENCE [LARGE SCALE GENOMIC DNA]</scope>
    <source>
        <strain evidence="16 17">UAH-SP71</strain>
    </source>
</reference>
<evidence type="ECO:0000313" key="16">
    <source>
        <dbReference type="EMBL" id="AGY91947.1"/>
    </source>
</evidence>
<dbReference type="UniPathway" id="UPA00051">
    <property type="reaction ID" value="UER00465"/>
</dbReference>
<dbReference type="PATRIC" id="fig|1335757.3.peg.944"/>
<dbReference type="CDD" id="cd04881">
    <property type="entry name" value="ACT_HSDH-Hom"/>
    <property type="match status" value="1"/>
</dbReference>
<keyword evidence="17" id="KW-1185">Reference proteome</keyword>
<feature type="active site" description="Proton donor" evidence="12">
    <location>
        <position position="215"/>
    </location>
</feature>
<dbReference type="KEGG" id="spiu:SPICUR_04850"/>
<comment type="catalytic activity">
    <reaction evidence="11">
        <text>L-homoserine + NAD(+) = L-aspartate 4-semialdehyde + NADH + H(+)</text>
        <dbReference type="Rhea" id="RHEA:15757"/>
        <dbReference type="ChEBI" id="CHEBI:15378"/>
        <dbReference type="ChEBI" id="CHEBI:57476"/>
        <dbReference type="ChEBI" id="CHEBI:57540"/>
        <dbReference type="ChEBI" id="CHEBI:57945"/>
        <dbReference type="ChEBI" id="CHEBI:537519"/>
        <dbReference type="EC" id="1.1.1.3"/>
    </reaction>
    <physiologicalReaction direction="right-to-left" evidence="11">
        <dbReference type="Rhea" id="RHEA:15759"/>
    </physiologicalReaction>
</comment>
<dbReference type="InterPro" id="IPR019811">
    <property type="entry name" value="HDH_CS"/>
</dbReference>
<dbReference type="GO" id="GO:0009088">
    <property type="term" value="P:threonine biosynthetic process"/>
    <property type="evidence" value="ECO:0007669"/>
    <property type="project" value="UniProtKB-UniPathway"/>
</dbReference>
<sequence length="446" mass="47609">MGSNNRGESDLEPVKVGVLGLGTVGGGTVNLLERNRDEITRRAGRPVDVIRAAARHPDRPRTCSTEGIQLDYDAQAVVDDPDIQIIVELIGGETLAKDLMLRAIDNGKHVVTANKALIALHGNEIFARARANGVTVGFEAAVAGGIPIIKAVREGLVGNRIEWLAGIINGTGNFILTEMCYAGRAFGDVLAEAQRLGYAEADPTFDVDGIDAAHKLTILASIAFGIPLQFDKVYTEGIGQVSTDDVAYAAELGFRIKHLGICRREGEGIALRVHPTLLPERQLLANVDGVMNAVMVNADPLGPTLYYGAGAGAEPTASAVVADLVDVVREFTLEPENRVPYLAFQSHSLSDEPVVGMQSVETAYYLRVEAQDQPGVLADITGILSTAGISIEAVIQKQPAPAAETVPVILLTHRVQEARMDEACDRIEAMEAIHGHVTRIRVEALL</sequence>
<comment type="pathway">
    <text evidence="1">Amino-acid biosynthesis; L-threonine biosynthesis; L-threonine from L-aspartate: step 3/5.</text>
</comment>
<dbReference type="Pfam" id="PF00742">
    <property type="entry name" value="Homoserine_dh"/>
    <property type="match status" value="1"/>
</dbReference>
<dbReference type="SUPFAM" id="SSF55021">
    <property type="entry name" value="ACT-like"/>
    <property type="match status" value="1"/>
</dbReference>
<comment type="pathway">
    <text evidence="2">Amino-acid biosynthesis; L-methionine biosynthesis via de novo pathway; L-homoserine from L-aspartate: step 3/3.</text>
</comment>
<dbReference type="GO" id="GO:0050661">
    <property type="term" value="F:NADP binding"/>
    <property type="evidence" value="ECO:0007669"/>
    <property type="project" value="InterPro"/>
</dbReference>
<dbReference type="SUPFAM" id="SSF51735">
    <property type="entry name" value="NAD(P)-binding Rossmann-fold domains"/>
    <property type="match status" value="1"/>
</dbReference>
<dbReference type="Gene3D" id="3.30.70.260">
    <property type="match status" value="1"/>
</dbReference>
<dbReference type="PIRSF" id="PIRSF000098">
    <property type="entry name" value="Homoser_dehydrog"/>
    <property type="match status" value="1"/>
</dbReference>
<protein>
    <recommendedName>
        <fullName evidence="5">Homoserine dehydrogenase</fullName>
        <ecNumber evidence="4">1.1.1.3</ecNumber>
    </recommendedName>
</protein>
<dbReference type="Proteomes" id="UP000017640">
    <property type="component" value="Chromosome"/>
</dbReference>
<accession>U5T6V0</accession>
<organism evidence="16 17">
    <name type="scientific">Spiribacter curvatus</name>
    <dbReference type="NCBI Taxonomy" id="1335757"/>
    <lineage>
        <taxon>Bacteria</taxon>
        <taxon>Pseudomonadati</taxon>
        <taxon>Pseudomonadota</taxon>
        <taxon>Gammaproteobacteria</taxon>
        <taxon>Chromatiales</taxon>
        <taxon>Ectothiorhodospiraceae</taxon>
        <taxon>Spiribacter</taxon>
    </lineage>
</organism>
<dbReference type="FunFam" id="3.30.70.260:FF:000030">
    <property type="entry name" value="Homoserine dehydrogenase"/>
    <property type="match status" value="1"/>
</dbReference>
<dbReference type="Gene3D" id="3.30.360.10">
    <property type="entry name" value="Dihydrodipicolinate Reductase, domain 2"/>
    <property type="match status" value="1"/>
</dbReference>
<dbReference type="InterPro" id="IPR001342">
    <property type="entry name" value="HDH_cat"/>
</dbReference>
<gene>
    <name evidence="16" type="ORF">SPICUR_04850</name>
</gene>
<name>U5T6V0_9GAMM</name>
<evidence type="ECO:0000256" key="10">
    <source>
        <dbReference type="ARBA" id="ARBA00023167"/>
    </source>
</evidence>
<evidence type="ECO:0000259" key="15">
    <source>
        <dbReference type="PROSITE" id="PS51671"/>
    </source>
</evidence>
<proteinExistence type="inferred from homology"/>
<evidence type="ECO:0000256" key="12">
    <source>
        <dbReference type="PIRSR" id="PIRSR000098-1"/>
    </source>
</evidence>
<keyword evidence="8 13" id="KW-0521">NADP</keyword>
<dbReference type="PANTHER" id="PTHR43331">
    <property type="entry name" value="HOMOSERINE DEHYDROGENASE"/>
    <property type="match status" value="1"/>
</dbReference>
<evidence type="ECO:0000256" key="13">
    <source>
        <dbReference type="PIRSR" id="PIRSR000098-2"/>
    </source>
</evidence>
<feature type="binding site" evidence="13">
    <location>
        <position position="115"/>
    </location>
    <ligand>
        <name>NADPH</name>
        <dbReference type="ChEBI" id="CHEBI:57783"/>
    </ligand>
</feature>
<evidence type="ECO:0000256" key="4">
    <source>
        <dbReference type="ARBA" id="ARBA00013213"/>
    </source>
</evidence>
<dbReference type="EC" id="1.1.1.3" evidence="4"/>
<keyword evidence="9 16" id="KW-0560">Oxidoreductase</keyword>
<dbReference type="NCBIfam" id="NF004976">
    <property type="entry name" value="PRK06349.1"/>
    <property type="match status" value="1"/>
</dbReference>
<dbReference type="AlphaFoldDB" id="U5T6V0"/>
<feature type="binding site" evidence="13">
    <location>
        <begin position="19"/>
        <end position="26"/>
    </location>
    <ligand>
        <name>NADP(+)</name>
        <dbReference type="ChEBI" id="CHEBI:58349"/>
    </ligand>
</feature>
<dbReference type="PANTHER" id="PTHR43331:SF1">
    <property type="entry name" value="HOMOSERINE DEHYDROGENASE"/>
    <property type="match status" value="1"/>
</dbReference>
<evidence type="ECO:0000256" key="2">
    <source>
        <dbReference type="ARBA" id="ARBA00005062"/>
    </source>
</evidence>
<comment type="similarity">
    <text evidence="3 14">Belongs to the homoserine dehydrogenase family.</text>
</comment>
<evidence type="ECO:0000256" key="8">
    <source>
        <dbReference type="ARBA" id="ARBA00022857"/>
    </source>
</evidence>
<keyword evidence="6" id="KW-0028">Amino-acid biosynthesis</keyword>
<feature type="binding site" evidence="13">
    <location>
        <position position="200"/>
    </location>
    <ligand>
        <name>L-homoserine</name>
        <dbReference type="ChEBI" id="CHEBI:57476"/>
    </ligand>
</feature>
<keyword evidence="10" id="KW-0486">Methionine biosynthesis</keyword>